<dbReference type="PROSITE" id="PS51819">
    <property type="entry name" value="VOC"/>
    <property type="match status" value="1"/>
</dbReference>
<evidence type="ECO:0000259" key="2">
    <source>
        <dbReference type="PROSITE" id="PS51819"/>
    </source>
</evidence>
<dbReference type="Gene3D" id="3.10.180.10">
    <property type="entry name" value="2,3-Dihydroxybiphenyl 1,2-Dioxygenase, domain 1"/>
    <property type="match status" value="1"/>
</dbReference>
<organism evidence="3 4">
    <name type="scientific">Arthrobacter livingstonensis</name>
    <dbReference type="NCBI Taxonomy" id="670078"/>
    <lineage>
        <taxon>Bacteria</taxon>
        <taxon>Bacillati</taxon>
        <taxon>Actinomycetota</taxon>
        <taxon>Actinomycetes</taxon>
        <taxon>Micrococcales</taxon>
        <taxon>Micrococcaceae</taxon>
        <taxon>Arthrobacter</taxon>
    </lineage>
</organism>
<evidence type="ECO:0000313" key="4">
    <source>
        <dbReference type="Proteomes" id="UP000247832"/>
    </source>
</evidence>
<dbReference type="GO" id="GO:0004493">
    <property type="term" value="F:methylmalonyl-CoA epimerase activity"/>
    <property type="evidence" value="ECO:0007669"/>
    <property type="project" value="TreeGrafter"/>
</dbReference>
<accession>A0A2V5LH60</accession>
<dbReference type="SUPFAM" id="SSF54593">
    <property type="entry name" value="Glyoxalase/Bleomycin resistance protein/Dihydroxybiphenyl dioxygenase"/>
    <property type="match status" value="1"/>
</dbReference>
<dbReference type="GO" id="GO:0046491">
    <property type="term" value="P:L-methylmalonyl-CoA metabolic process"/>
    <property type="evidence" value="ECO:0007669"/>
    <property type="project" value="TreeGrafter"/>
</dbReference>
<feature type="domain" description="VOC" evidence="2">
    <location>
        <begin position="5"/>
        <end position="134"/>
    </location>
</feature>
<evidence type="ECO:0000256" key="1">
    <source>
        <dbReference type="ARBA" id="ARBA00022723"/>
    </source>
</evidence>
<comment type="caution">
    <text evidence="3">The sequence shown here is derived from an EMBL/GenBank/DDBJ whole genome shotgun (WGS) entry which is preliminary data.</text>
</comment>
<dbReference type="EMBL" id="QJVD01000019">
    <property type="protein sequence ID" value="PYI65920.1"/>
    <property type="molecule type" value="Genomic_DNA"/>
</dbReference>
<dbReference type="PANTHER" id="PTHR43048:SF3">
    <property type="entry name" value="METHYLMALONYL-COA EPIMERASE, MITOCHONDRIAL"/>
    <property type="match status" value="1"/>
</dbReference>
<dbReference type="RefSeq" id="WP_110502021.1">
    <property type="nucleotide sequence ID" value="NZ_QJVD01000019.1"/>
</dbReference>
<dbReference type="Pfam" id="PF13669">
    <property type="entry name" value="Glyoxalase_4"/>
    <property type="match status" value="1"/>
</dbReference>
<sequence>MSAHELDHLAIAVPAWSPAGAVLNRELGARWASGFPMEDFSPCQLAVAEDMRLELLEPGSGEHSFIQRFLSDNDGRPAPHHITFKVHDIRAAIAGACQAGIDPILVNLEHPQWQEAFLHPKDTGLGFLAQMVQAPHSVEELTGSVGNGLSCPWEQSDAAPLRLPLIHGTVDSLQQARHVLCDVLGAREIDAEAGPLTAGFHWDEGADLLLTETPQGSIDAQNPSSRTHGIHGILAVPADVQWQLGDHWDELDGLLAGGTLHPELGLRISSVGHVPAAAGP</sequence>
<protein>
    <recommendedName>
        <fullName evidence="2">VOC domain-containing protein</fullName>
    </recommendedName>
</protein>
<dbReference type="InterPro" id="IPR037523">
    <property type="entry name" value="VOC_core"/>
</dbReference>
<dbReference type="PANTHER" id="PTHR43048">
    <property type="entry name" value="METHYLMALONYL-COA EPIMERASE"/>
    <property type="match status" value="1"/>
</dbReference>
<keyword evidence="4" id="KW-1185">Reference proteome</keyword>
<dbReference type="GO" id="GO:0046872">
    <property type="term" value="F:metal ion binding"/>
    <property type="evidence" value="ECO:0007669"/>
    <property type="project" value="UniProtKB-KW"/>
</dbReference>
<dbReference type="AlphaFoldDB" id="A0A2V5LH60"/>
<proteinExistence type="predicted"/>
<dbReference type="InterPro" id="IPR029068">
    <property type="entry name" value="Glyas_Bleomycin-R_OHBP_Dase"/>
</dbReference>
<dbReference type="OrthoDB" id="5244171at2"/>
<keyword evidence="1" id="KW-0479">Metal-binding</keyword>
<evidence type="ECO:0000313" key="3">
    <source>
        <dbReference type="EMBL" id="PYI65920.1"/>
    </source>
</evidence>
<dbReference type="InterPro" id="IPR051785">
    <property type="entry name" value="MMCE/EMCE_epimerase"/>
</dbReference>
<gene>
    <name evidence="3" type="ORF">CVV68_16060</name>
</gene>
<reference evidence="3 4" key="1">
    <citation type="submission" date="2018-05" db="EMBL/GenBank/DDBJ databases">
        <title>Genetic diversity of glacier-inhabiting Cryobacterium bacteria in China and description of Cryobacterium mengkeensis sp. nov. and Arthrobacter glacialis sp. nov.</title>
        <authorList>
            <person name="Liu Q."/>
            <person name="Xin Y.-H."/>
        </authorList>
    </citation>
    <scope>NUCLEOTIDE SEQUENCE [LARGE SCALE GENOMIC DNA]</scope>
    <source>
        <strain evidence="3 4">LI2</strain>
    </source>
</reference>
<name>A0A2V5LH60_9MICC</name>
<dbReference type="Proteomes" id="UP000247832">
    <property type="component" value="Unassembled WGS sequence"/>
</dbReference>